<dbReference type="EMBL" id="FJUX01000015">
    <property type="protein sequence ID" value="CZS93327.1"/>
    <property type="molecule type" value="Genomic_DNA"/>
</dbReference>
<dbReference type="SUPFAM" id="SSF75304">
    <property type="entry name" value="Amidase signature (AS) enzymes"/>
    <property type="match status" value="1"/>
</dbReference>
<dbReference type="InterPro" id="IPR036928">
    <property type="entry name" value="AS_sf"/>
</dbReference>
<keyword evidence="2" id="KW-1185">Reference proteome</keyword>
<reference evidence="2" key="1">
    <citation type="submission" date="2016-03" db="EMBL/GenBank/DDBJ databases">
        <authorList>
            <person name="Guldener U."/>
        </authorList>
    </citation>
    <scope>NUCLEOTIDE SEQUENCE [LARGE SCALE GENOMIC DNA]</scope>
    <source>
        <strain evidence="2">04CH-RAC-A.6.1</strain>
    </source>
</reference>
<evidence type="ECO:0000313" key="2">
    <source>
        <dbReference type="Proteomes" id="UP000178912"/>
    </source>
</evidence>
<gene>
    <name evidence="1" type="ORF">RAG0_03670</name>
</gene>
<proteinExistence type="predicted"/>
<dbReference type="AlphaFoldDB" id="A0A1E1K5G1"/>
<protein>
    <submittedName>
        <fullName evidence="1">Uncharacterized protein</fullName>
    </submittedName>
</protein>
<sequence>MIPSATADPRLDSKDSNFVALSAIDATNEAKYDPELLARALAGLQIVAPRWGDEQLLANVEVIDLVLNGQPTGVKTILSGPLAY</sequence>
<evidence type="ECO:0000313" key="1">
    <source>
        <dbReference type="EMBL" id="CZS93327.1"/>
    </source>
</evidence>
<dbReference type="Proteomes" id="UP000178912">
    <property type="component" value="Unassembled WGS sequence"/>
</dbReference>
<name>A0A1E1K5G1_9HELO</name>
<accession>A0A1E1K5G1</accession>
<organism evidence="1 2">
    <name type="scientific">Rhynchosporium agropyri</name>
    <dbReference type="NCBI Taxonomy" id="914238"/>
    <lineage>
        <taxon>Eukaryota</taxon>
        <taxon>Fungi</taxon>
        <taxon>Dikarya</taxon>
        <taxon>Ascomycota</taxon>
        <taxon>Pezizomycotina</taxon>
        <taxon>Leotiomycetes</taxon>
        <taxon>Helotiales</taxon>
        <taxon>Ploettnerulaceae</taxon>
        <taxon>Rhynchosporium</taxon>
    </lineage>
</organism>